<feature type="domain" description="C2H2-type" evidence="6">
    <location>
        <begin position="134"/>
        <end position="157"/>
    </location>
</feature>
<dbReference type="PROSITE" id="PS00028">
    <property type="entry name" value="ZINC_FINGER_C2H2_1"/>
    <property type="match status" value="3"/>
</dbReference>
<comment type="caution">
    <text evidence="7">The sequence shown here is derived from an EMBL/GenBank/DDBJ whole genome shotgun (WGS) entry which is preliminary data.</text>
</comment>
<proteinExistence type="predicted"/>
<keyword evidence="2" id="KW-0677">Repeat</keyword>
<evidence type="ECO:0000256" key="1">
    <source>
        <dbReference type="ARBA" id="ARBA00022723"/>
    </source>
</evidence>
<dbReference type="InterPro" id="IPR003604">
    <property type="entry name" value="Matrin/U1-like-C_Znf_C2H2"/>
</dbReference>
<keyword evidence="3 5" id="KW-0863">Zinc-finger</keyword>
<evidence type="ECO:0000313" key="8">
    <source>
        <dbReference type="Proteomes" id="UP001473302"/>
    </source>
</evidence>
<dbReference type="EMBL" id="BAABUK010000018">
    <property type="protein sequence ID" value="GAA5813780.1"/>
    <property type="molecule type" value="Genomic_DNA"/>
</dbReference>
<evidence type="ECO:0000256" key="4">
    <source>
        <dbReference type="ARBA" id="ARBA00022833"/>
    </source>
</evidence>
<gene>
    <name evidence="7" type="ORF">MFLAVUS_007267</name>
</gene>
<dbReference type="Gene3D" id="3.30.160.60">
    <property type="entry name" value="Classic Zinc Finger"/>
    <property type="match status" value="2"/>
</dbReference>
<dbReference type="InterPro" id="IPR036236">
    <property type="entry name" value="Znf_C2H2_sf"/>
</dbReference>
<keyword evidence="8" id="KW-1185">Reference proteome</keyword>
<dbReference type="Proteomes" id="UP001473302">
    <property type="component" value="Unassembled WGS sequence"/>
</dbReference>
<protein>
    <recommendedName>
        <fullName evidence="6">C2H2-type domain-containing protein</fullName>
    </recommendedName>
</protein>
<dbReference type="SMART" id="SM00355">
    <property type="entry name" value="ZnF_C2H2"/>
    <property type="match status" value="4"/>
</dbReference>
<evidence type="ECO:0000256" key="5">
    <source>
        <dbReference type="PROSITE-ProRule" id="PRU00042"/>
    </source>
</evidence>
<dbReference type="SMART" id="SM00451">
    <property type="entry name" value="ZnF_U1"/>
    <property type="match status" value="3"/>
</dbReference>
<dbReference type="Pfam" id="PF12874">
    <property type="entry name" value="zf-met"/>
    <property type="match status" value="3"/>
</dbReference>
<feature type="domain" description="C2H2-type" evidence="6">
    <location>
        <begin position="183"/>
        <end position="211"/>
    </location>
</feature>
<keyword evidence="4" id="KW-0862">Zinc</keyword>
<keyword evidence="1" id="KW-0479">Metal-binding</keyword>
<reference evidence="7 8" key="1">
    <citation type="submission" date="2024-04" db="EMBL/GenBank/DDBJ databases">
        <title>genome sequences of Mucor flavus KT1a and Helicostylum pulchrum KT1b strains isolated from the surface of a dry-aged beef.</title>
        <authorList>
            <person name="Toyotome T."/>
            <person name="Hosono M."/>
            <person name="Torimaru M."/>
            <person name="Fukuda K."/>
            <person name="Mikami N."/>
        </authorList>
    </citation>
    <scope>NUCLEOTIDE SEQUENCE [LARGE SCALE GENOMIC DNA]</scope>
    <source>
        <strain evidence="7 8">KT1a</strain>
    </source>
</reference>
<dbReference type="PROSITE" id="PS50157">
    <property type="entry name" value="ZINC_FINGER_C2H2_2"/>
    <property type="match status" value="3"/>
</dbReference>
<evidence type="ECO:0000313" key="7">
    <source>
        <dbReference type="EMBL" id="GAA5813780.1"/>
    </source>
</evidence>
<evidence type="ECO:0000256" key="2">
    <source>
        <dbReference type="ARBA" id="ARBA00022737"/>
    </source>
</evidence>
<organism evidence="7 8">
    <name type="scientific">Mucor flavus</name>
    <dbReference type="NCBI Taxonomy" id="439312"/>
    <lineage>
        <taxon>Eukaryota</taxon>
        <taxon>Fungi</taxon>
        <taxon>Fungi incertae sedis</taxon>
        <taxon>Mucoromycota</taxon>
        <taxon>Mucoromycotina</taxon>
        <taxon>Mucoromycetes</taxon>
        <taxon>Mucorales</taxon>
        <taxon>Mucorineae</taxon>
        <taxon>Mucoraceae</taxon>
        <taxon>Mucor</taxon>
    </lineage>
</organism>
<evidence type="ECO:0000256" key="3">
    <source>
        <dbReference type="ARBA" id="ARBA00022771"/>
    </source>
</evidence>
<accession>A0ABP9Z3U8</accession>
<dbReference type="InterPro" id="IPR013087">
    <property type="entry name" value="Znf_C2H2_type"/>
</dbReference>
<feature type="domain" description="C2H2-type" evidence="6">
    <location>
        <begin position="86"/>
        <end position="109"/>
    </location>
</feature>
<dbReference type="PANTHER" id="PTHR24409:SF295">
    <property type="entry name" value="AZ2-RELATED"/>
    <property type="match status" value="1"/>
</dbReference>
<dbReference type="PANTHER" id="PTHR24409">
    <property type="entry name" value="ZINC FINGER PROTEIN 142"/>
    <property type="match status" value="1"/>
</dbReference>
<name>A0ABP9Z3U8_9FUNG</name>
<dbReference type="SUPFAM" id="SSF57667">
    <property type="entry name" value="beta-beta-alpha zinc fingers"/>
    <property type="match status" value="1"/>
</dbReference>
<evidence type="ECO:0000259" key="6">
    <source>
        <dbReference type="PROSITE" id="PS50157"/>
    </source>
</evidence>
<sequence length="263" mass="30524">MIELFVSKRIVLTQDTITTLDNDNNYSLLLLSTRSSPSDESVDGDQRQSEPLGATLVVLDEMESPTITPIPVQNDTVRSLSDSPGLYCSPCNRKFSRKDNYRQHKRTVHKKTLKSCTEINLPAIVLPDEKDPNFYCRACNKTYSRWYTYRTHLQKTHEMALVPVPSPSKIFLLPNEKYDDRFSRCQTCGRYFSSKCGYIQHLRKAHQITLPAPNPHLTPDEHDPDLYCKACKIHSISRSAFDYHLRKTHKMTLTRRIYTYHDH</sequence>